<proteinExistence type="predicted"/>
<dbReference type="EMBL" id="CAMTCP010000085">
    <property type="protein sequence ID" value="CAI3548003.1"/>
    <property type="molecule type" value="Genomic_DNA"/>
</dbReference>
<comment type="caution">
    <text evidence="1">The sequence shown here is derived from an EMBL/GenBank/DDBJ whole genome shotgun (WGS) entry which is preliminary data.</text>
</comment>
<dbReference type="RefSeq" id="WP_230143478.1">
    <property type="nucleotide sequence ID" value="NZ_CAKJVF010000262.1"/>
</dbReference>
<dbReference type="Proteomes" id="UP001189143">
    <property type="component" value="Unassembled WGS sequence"/>
</dbReference>
<evidence type="ECO:0000313" key="1">
    <source>
        <dbReference type="EMBL" id="CAI3548003.1"/>
    </source>
</evidence>
<organism evidence="1 2">
    <name type="scientific">Clostridium neonatale</name>
    <dbReference type="NCBI Taxonomy" id="137838"/>
    <lineage>
        <taxon>Bacteria</taxon>
        <taxon>Bacillati</taxon>
        <taxon>Bacillota</taxon>
        <taxon>Clostridia</taxon>
        <taxon>Eubacteriales</taxon>
        <taxon>Clostridiaceae</taxon>
        <taxon>Clostridium</taxon>
    </lineage>
</organism>
<dbReference type="AlphaFoldDB" id="A0AAD1YD77"/>
<name>A0AAD1YD77_9CLOT</name>
<reference evidence="1" key="1">
    <citation type="submission" date="2022-10" db="EMBL/GenBank/DDBJ databases">
        <authorList>
            <person name="Aires J."/>
            <person name="Mesa V."/>
        </authorList>
    </citation>
    <scope>NUCLEOTIDE SEQUENCE</scope>
    <source>
        <strain evidence="1">Clostridium neonatale JD116</strain>
    </source>
</reference>
<accession>A0AAD1YD77</accession>
<protein>
    <submittedName>
        <fullName evidence="1">Uncharacterized protein</fullName>
    </submittedName>
</protein>
<evidence type="ECO:0000313" key="2">
    <source>
        <dbReference type="Proteomes" id="UP001189143"/>
    </source>
</evidence>
<sequence length="86" mass="10126">MPKRNELFKKLKDLTGYSYEMIAKEFGVTKQHIYSSFCNHSLTYSNSNKFMALKIADIKIKEYQAEIGKLENFKKEIMESGVEQYE</sequence>
<gene>
    <name evidence="1" type="ORF">CNEO2_1770001</name>
</gene>